<gene>
    <name evidence="1" type="ORF">SAMN04489725_1443</name>
</gene>
<evidence type="ECO:0000313" key="1">
    <source>
        <dbReference type="EMBL" id="SDX05808.1"/>
    </source>
</evidence>
<name>A0A1H2YLW3_9BACL</name>
<dbReference type="EMBL" id="FNOJ01000044">
    <property type="protein sequence ID" value="SDX05808.1"/>
    <property type="molecule type" value="Genomic_DNA"/>
</dbReference>
<evidence type="ECO:0008006" key="3">
    <source>
        <dbReference type="Google" id="ProtNLM"/>
    </source>
</evidence>
<dbReference type="RefSeq" id="WP_074693996.1">
    <property type="nucleotide sequence ID" value="NZ_FNOJ01000044.1"/>
</dbReference>
<evidence type="ECO:0000313" key="2">
    <source>
        <dbReference type="Proteomes" id="UP000182589"/>
    </source>
</evidence>
<sequence>MEGKETVLFSDYGIEIIRKRDAIYIRYDAGEIVPRFVESRITEEEFYKAIKSPQDAYEVILSIQERESNP</sequence>
<proteinExistence type="predicted"/>
<keyword evidence="2" id="KW-1185">Reference proteome</keyword>
<dbReference type="STRING" id="89784.SAMN04489725_1443"/>
<organism evidence="1 2">
    <name type="scientific">Alicyclobacillus hesperidum</name>
    <dbReference type="NCBI Taxonomy" id="89784"/>
    <lineage>
        <taxon>Bacteria</taxon>
        <taxon>Bacillati</taxon>
        <taxon>Bacillota</taxon>
        <taxon>Bacilli</taxon>
        <taxon>Bacillales</taxon>
        <taxon>Alicyclobacillaceae</taxon>
        <taxon>Alicyclobacillus</taxon>
    </lineage>
</organism>
<dbReference type="Proteomes" id="UP000182589">
    <property type="component" value="Unassembled WGS sequence"/>
</dbReference>
<protein>
    <recommendedName>
        <fullName evidence="3">KTSC domain-containing protein</fullName>
    </recommendedName>
</protein>
<accession>A0A1H2YLW3</accession>
<dbReference type="AlphaFoldDB" id="A0A1H2YLW3"/>
<reference evidence="2" key="1">
    <citation type="submission" date="2016-10" db="EMBL/GenBank/DDBJ databases">
        <authorList>
            <person name="Varghese N."/>
        </authorList>
    </citation>
    <scope>NUCLEOTIDE SEQUENCE [LARGE SCALE GENOMIC DNA]</scope>
    <source>
        <strain evidence="2">DSM 12489</strain>
    </source>
</reference>